<name>A0A9P3G366_9APHY</name>
<sequence>MPITELAILEALPPHTADSAPIQTFLSDVALQQAAWSGHPLLFFTLAHDDARTTVVLVSGWADVPAHDAWIASEPNQALLRRAGALLTVRELLHLDIAFETLPHSVQRMTWEVLSRAQADSVDAERGQLGAAEPGSGVWEGAGRVLGGGDGDIHRLRGYVRVGPQEEREITQRLAKGDGPRAQELRRLAVRDGDSP</sequence>
<dbReference type="PANTHER" id="PTHR42052">
    <property type="entry name" value="ABM DOMAIN-CONTAINING PROTEIN"/>
    <property type="match status" value="1"/>
</dbReference>
<evidence type="ECO:0000256" key="1">
    <source>
        <dbReference type="SAM" id="MobiDB-lite"/>
    </source>
</evidence>
<dbReference type="SUPFAM" id="SSF54909">
    <property type="entry name" value="Dimeric alpha+beta barrel"/>
    <property type="match status" value="1"/>
</dbReference>
<dbReference type="AlphaFoldDB" id="A0A9P3G366"/>
<dbReference type="Proteomes" id="UP000703269">
    <property type="component" value="Unassembled WGS sequence"/>
</dbReference>
<evidence type="ECO:0000313" key="2">
    <source>
        <dbReference type="EMBL" id="GJE87029.1"/>
    </source>
</evidence>
<organism evidence="2 3">
    <name type="scientific">Phanerochaete sordida</name>
    <dbReference type="NCBI Taxonomy" id="48140"/>
    <lineage>
        <taxon>Eukaryota</taxon>
        <taxon>Fungi</taxon>
        <taxon>Dikarya</taxon>
        <taxon>Basidiomycota</taxon>
        <taxon>Agaricomycotina</taxon>
        <taxon>Agaricomycetes</taxon>
        <taxon>Polyporales</taxon>
        <taxon>Phanerochaetaceae</taxon>
        <taxon>Phanerochaete</taxon>
    </lineage>
</organism>
<evidence type="ECO:0000313" key="3">
    <source>
        <dbReference type="Proteomes" id="UP000703269"/>
    </source>
</evidence>
<dbReference type="EMBL" id="BPQB01000005">
    <property type="protein sequence ID" value="GJE87029.1"/>
    <property type="molecule type" value="Genomic_DNA"/>
</dbReference>
<dbReference type="OrthoDB" id="3542212at2759"/>
<keyword evidence="3" id="KW-1185">Reference proteome</keyword>
<accession>A0A9P3G366</accession>
<dbReference type="PANTHER" id="PTHR42052:SF1">
    <property type="entry name" value="ABM DOMAIN-CONTAINING PROTEIN"/>
    <property type="match status" value="1"/>
</dbReference>
<dbReference type="InterPro" id="IPR011008">
    <property type="entry name" value="Dimeric_a/b-barrel"/>
</dbReference>
<proteinExistence type="predicted"/>
<gene>
    <name evidence="2" type="ORF">PsYK624_031120</name>
</gene>
<protein>
    <recommendedName>
        <fullName evidence="4">ABM domain-containing protein</fullName>
    </recommendedName>
</protein>
<comment type="caution">
    <text evidence="2">The sequence shown here is derived from an EMBL/GenBank/DDBJ whole genome shotgun (WGS) entry which is preliminary data.</text>
</comment>
<reference evidence="2 3" key="1">
    <citation type="submission" date="2021-08" db="EMBL/GenBank/DDBJ databases">
        <title>Draft Genome Sequence of Phanerochaete sordida strain YK-624.</title>
        <authorList>
            <person name="Mori T."/>
            <person name="Dohra H."/>
            <person name="Suzuki T."/>
            <person name="Kawagishi H."/>
            <person name="Hirai H."/>
        </authorList>
    </citation>
    <scope>NUCLEOTIDE SEQUENCE [LARGE SCALE GENOMIC DNA]</scope>
    <source>
        <strain evidence="2 3">YK-624</strain>
    </source>
</reference>
<feature type="region of interest" description="Disordered" evidence="1">
    <location>
        <begin position="170"/>
        <end position="196"/>
    </location>
</feature>
<evidence type="ECO:0008006" key="4">
    <source>
        <dbReference type="Google" id="ProtNLM"/>
    </source>
</evidence>